<proteinExistence type="predicted"/>
<accession>A0A655PUE5</accession>
<protein>
    <submittedName>
        <fullName evidence="1">Uncharacterized protein</fullName>
    </submittedName>
</protein>
<evidence type="ECO:0000313" key="2">
    <source>
        <dbReference type="Proteomes" id="UP000044806"/>
    </source>
</evidence>
<dbReference type="AlphaFoldDB" id="A0A655PUE5"/>
<reference evidence="1 2" key="1">
    <citation type="submission" date="2015-07" db="EMBL/GenBank/DDBJ databases">
        <authorList>
            <consortium name="Pathogen Informatics"/>
        </authorList>
    </citation>
    <scope>NUCLEOTIDE SEQUENCE [LARGE SCALE GENOMIC DNA]</scope>
    <source>
        <strain evidence="1 2">A51</strain>
    </source>
</reference>
<name>A0A655PUE5_VIBCL</name>
<dbReference type="Proteomes" id="UP000044806">
    <property type="component" value="Unassembled WGS sequence"/>
</dbReference>
<organism evidence="1 2">
    <name type="scientific">Vibrio cholerae</name>
    <dbReference type="NCBI Taxonomy" id="666"/>
    <lineage>
        <taxon>Bacteria</taxon>
        <taxon>Pseudomonadati</taxon>
        <taxon>Pseudomonadota</taxon>
        <taxon>Gammaproteobacteria</taxon>
        <taxon>Vibrionales</taxon>
        <taxon>Vibrionaceae</taxon>
        <taxon>Vibrio</taxon>
    </lineage>
</organism>
<dbReference type="EMBL" id="CWOW01000005">
    <property type="protein sequence ID" value="CSA28932.1"/>
    <property type="molecule type" value="Genomic_DNA"/>
</dbReference>
<evidence type="ECO:0000313" key="1">
    <source>
        <dbReference type="EMBL" id="CSA28932.1"/>
    </source>
</evidence>
<gene>
    <name evidence="1" type="ORF">ERS013165_01205</name>
</gene>
<sequence length="45" mass="5319">MQWVFRNRLVGEGKIRQIHTSFGNDRFGHQLIFDSKINPSSLQFL</sequence>